<keyword evidence="8" id="KW-0328">Glycosyltransferase</keyword>
<dbReference type="GO" id="GO:0009252">
    <property type="term" value="P:peptidoglycan biosynthetic process"/>
    <property type="evidence" value="ECO:0007669"/>
    <property type="project" value="UniProtKB-KW"/>
</dbReference>
<evidence type="ECO:0000256" key="9">
    <source>
        <dbReference type="ARBA" id="ARBA00022679"/>
    </source>
</evidence>
<dbReference type="GO" id="GO:0008658">
    <property type="term" value="F:penicillin binding"/>
    <property type="evidence" value="ECO:0007669"/>
    <property type="project" value="InterPro"/>
</dbReference>
<dbReference type="Pfam" id="PF00912">
    <property type="entry name" value="Transgly"/>
    <property type="match status" value="1"/>
</dbReference>
<comment type="pathway">
    <text evidence="2">Cell wall biogenesis; peptidoglycan biosynthesis.</text>
</comment>
<evidence type="ECO:0000256" key="12">
    <source>
        <dbReference type="ARBA" id="ARBA00022984"/>
    </source>
</evidence>
<dbReference type="InterPro" id="IPR001460">
    <property type="entry name" value="PCN-bd_Tpept"/>
</dbReference>
<evidence type="ECO:0000256" key="14">
    <source>
        <dbReference type="ARBA" id="ARBA00023268"/>
    </source>
</evidence>
<evidence type="ECO:0000256" key="5">
    <source>
        <dbReference type="ARBA" id="ARBA00022475"/>
    </source>
</evidence>
<comment type="similarity">
    <text evidence="4">In the N-terminal section; belongs to the glycosyltransferase 51 family.</text>
</comment>
<organism evidence="21 22">
    <name type="scientific">Sphingobacterium haloxyli</name>
    <dbReference type="NCBI Taxonomy" id="2100533"/>
    <lineage>
        <taxon>Bacteria</taxon>
        <taxon>Pseudomonadati</taxon>
        <taxon>Bacteroidota</taxon>
        <taxon>Sphingobacteriia</taxon>
        <taxon>Sphingobacteriales</taxon>
        <taxon>Sphingobacteriaceae</taxon>
        <taxon>Sphingobacterium</taxon>
    </lineage>
</organism>
<protein>
    <submittedName>
        <fullName evidence="21">Transglycosylase</fullName>
    </submittedName>
</protein>
<keyword evidence="10" id="KW-0378">Hydrolase</keyword>
<evidence type="ECO:0000259" key="20">
    <source>
        <dbReference type="Pfam" id="PF00912"/>
    </source>
</evidence>
<dbReference type="SUPFAM" id="SSF53955">
    <property type="entry name" value="Lysozyme-like"/>
    <property type="match status" value="1"/>
</dbReference>
<feature type="transmembrane region" description="Helical" evidence="18">
    <location>
        <begin position="12"/>
        <end position="35"/>
    </location>
</feature>
<comment type="subcellular location">
    <subcellularLocation>
        <location evidence="1">Cell membrane</location>
    </subcellularLocation>
</comment>
<dbReference type="SUPFAM" id="SSF56601">
    <property type="entry name" value="beta-lactamase/transpeptidase-like"/>
    <property type="match status" value="1"/>
</dbReference>
<gene>
    <name evidence="21" type="ORF">C5745_07010</name>
</gene>
<dbReference type="GO" id="GO:0030288">
    <property type="term" value="C:outer membrane-bounded periplasmic space"/>
    <property type="evidence" value="ECO:0007669"/>
    <property type="project" value="TreeGrafter"/>
</dbReference>
<dbReference type="InterPro" id="IPR012338">
    <property type="entry name" value="Beta-lactam/transpept-like"/>
</dbReference>
<dbReference type="Proteomes" id="UP000239711">
    <property type="component" value="Unassembled WGS sequence"/>
</dbReference>
<comment type="similarity">
    <text evidence="3">In the C-terminal section; belongs to the transpeptidase family.</text>
</comment>
<dbReference type="InterPro" id="IPR023346">
    <property type="entry name" value="Lysozyme-like_dom_sf"/>
</dbReference>
<sequence>MFKRVKNKVVRYFLIAVYSLIVLVCAVQLNFLWLFGYSPTKKDIVLPTLHVSSELYTADSVLIGRYFEEDRDPVGYDSISENILNALIATEDVRFYKHNGVDFIGLFSSALSTLRGDKRGGSTVTQQLAKNLYRTRYHQSQGLLGGIPGLRLVVTKFKEWMTAYKLESKYDKKEIITMYLNTVSFSNNAYGIKSASLRYFNKQPNQLSATEAAVLIGMLKGTTLYNPIRNPDKSKERRNVVLKQMQKEGYISQEQYISFAKEPLDLNVNNPDRGGTNDSYLRAAVEKWLEKWSEEHDVDIYTAGLKIYTTIDSRMQQLAEETVTKQMKGLQERLDNTWRNEEPWRDKSGAVISGFLEEKARKLPVYTSLMKQYRNDEEKVFQIMHRPKEMTIFTWEGDKKVEMSTMDSLKHYVSMLNTGMMAMDPYNGEIKVWVGGINHRYYKFDHVNQAKRQAGSTFKPFVYLTALENGMEPCDKYEDKPVRLDFVNKQGEKEVWEPKNADWSFSYRNMSLRWAMARSLNTITAQITKDVGWNKIVETAHRCGIESHLESVPSVGLGSNDVSVFEMVNAYATFVNEGKRVEPVLVSEIYNSEGKRIASFKTKEEQVISPENAWLMTYMLRGTIEEPGGTSQALWEWDLFGHENQIGGKTGTSSDYVDGWYMGVTKDLVAGVWVGCDEQSIRFKNSQTGEGSKTALPIYAAFMETLYTRPELGVTKGKFPDPKVAIKKKYNCPSPRIRVEVQSDSTVLEEDEQAENLLILPEVESSEETEINEIER</sequence>
<feature type="domain" description="Glycosyl transferase family 51" evidence="20">
    <location>
        <begin position="63"/>
        <end position="246"/>
    </location>
</feature>
<dbReference type="AlphaFoldDB" id="A0A2S9J634"/>
<dbReference type="GO" id="GO:0009002">
    <property type="term" value="F:serine-type D-Ala-D-Ala carboxypeptidase activity"/>
    <property type="evidence" value="ECO:0007669"/>
    <property type="project" value="UniProtKB-EC"/>
</dbReference>
<keyword evidence="11" id="KW-0133">Cell shape</keyword>
<keyword evidence="7" id="KW-0645">Protease</keyword>
<keyword evidence="12" id="KW-0573">Peptidoglycan synthesis</keyword>
<keyword evidence="9" id="KW-0808">Transferase</keyword>
<evidence type="ECO:0000256" key="8">
    <source>
        <dbReference type="ARBA" id="ARBA00022676"/>
    </source>
</evidence>
<comment type="catalytic activity">
    <reaction evidence="16">
        <text>Preferential cleavage: (Ac)2-L-Lys-D-Ala-|-D-Ala. Also transpeptidation of peptidyl-alanyl moieties that are N-acyl substituents of D-alanine.</text>
        <dbReference type="EC" id="3.4.16.4"/>
    </reaction>
</comment>
<name>A0A2S9J634_9SPHI</name>
<dbReference type="InterPro" id="IPR050396">
    <property type="entry name" value="Glycosyltr_51/Transpeptidase"/>
</dbReference>
<keyword evidence="5" id="KW-1003">Cell membrane</keyword>
<dbReference type="GO" id="GO:0005886">
    <property type="term" value="C:plasma membrane"/>
    <property type="evidence" value="ECO:0007669"/>
    <property type="project" value="UniProtKB-SubCell"/>
</dbReference>
<evidence type="ECO:0000256" key="17">
    <source>
        <dbReference type="ARBA" id="ARBA00049902"/>
    </source>
</evidence>
<evidence type="ECO:0000256" key="18">
    <source>
        <dbReference type="SAM" id="Phobius"/>
    </source>
</evidence>
<evidence type="ECO:0000256" key="10">
    <source>
        <dbReference type="ARBA" id="ARBA00022801"/>
    </source>
</evidence>
<evidence type="ECO:0000256" key="15">
    <source>
        <dbReference type="ARBA" id="ARBA00023316"/>
    </source>
</evidence>
<evidence type="ECO:0000256" key="2">
    <source>
        <dbReference type="ARBA" id="ARBA00004752"/>
    </source>
</evidence>
<comment type="catalytic activity">
    <reaction evidence="17">
        <text>[GlcNAc-(1-&gt;4)-Mur2Ac(oyl-L-Ala-gamma-D-Glu-L-Lys-D-Ala-D-Ala)](n)-di-trans,octa-cis-undecaprenyl diphosphate + beta-D-GlcNAc-(1-&gt;4)-Mur2Ac(oyl-L-Ala-gamma-D-Glu-L-Lys-D-Ala-D-Ala)-di-trans,octa-cis-undecaprenyl diphosphate = [GlcNAc-(1-&gt;4)-Mur2Ac(oyl-L-Ala-gamma-D-Glu-L-Lys-D-Ala-D-Ala)](n+1)-di-trans,octa-cis-undecaprenyl diphosphate + di-trans,octa-cis-undecaprenyl diphosphate + H(+)</text>
        <dbReference type="Rhea" id="RHEA:23708"/>
        <dbReference type="Rhea" id="RHEA-COMP:9602"/>
        <dbReference type="Rhea" id="RHEA-COMP:9603"/>
        <dbReference type="ChEBI" id="CHEBI:15378"/>
        <dbReference type="ChEBI" id="CHEBI:58405"/>
        <dbReference type="ChEBI" id="CHEBI:60033"/>
        <dbReference type="ChEBI" id="CHEBI:78435"/>
        <dbReference type="EC" id="2.4.99.28"/>
    </reaction>
</comment>
<dbReference type="Gene3D" id="3.40.710.10">
    <property type="entry name" value="DD-peptidase/beta-lactamase superfamily"/>
    <property type="match status" value="2"/>
</dbReference>
<dbReference type="Pfam" id="PF00905">
    <property type="entry name" value="Transpeptidase"/>
    <property type="match status" value="1"/>
</dbReference>
<evidence type="ECO:0000256" key="13">
    <source>
        <dbReference type="ARBA" id="ARBA00023136"/>
    </source>
</evidence>
<keyword evidence="18" id="KW-0812">Transmembrane</keyword>
<evidence type="ECO:0000313" key="21">
    <source>
        <dbReference type="EMBL" id="PRD48246.1"/>
    </source>
</evidence>
<evidence type="ECO:0000256" key="1">
    <source>
        <dbReference type="ARBA" id="ARBA00004236"/>
    </source>
</evidence>
<evidence type="ECO:0000313" key="22">
    <source>
        <dbReference type="Proteomes" id="UP000239711"/>
    </source>
</evidence>
<keyword evidence="6" id="KW-0121">Carboxypeptidase</keyword>
<keyword evidence="14" id="KW-0511">Multifunctional enzyme</keyword>
<dbReference type="InterPro" id="IPR001264">
    <property type="entry name" value="Glyco_trans_51"/>
</dbReference>
<dbReference type="InterPro" id="IPR036950">
    <property type="entry name" value="PBP_transglycosylase"/>
</dbReference>
<accession>A0A2S9J634</accession>
<dbReference type="PANTHER" id="PTHR32282">
    <property type="entry name" value="BINDING PROTEIN TRANSPEPTIDASE, PUTATIVE-RELATED"/>
    <property type="match status" value="1"/>
</dbReference>
<proteinExistence type="inferred from homology"/>
<dbReference type="GO" id="GO:0071555">
    <property type="term" value="P:cell wall organization"/>
    <property type="evidence" value="ECO:0007669"/>
    <property type="project" value="UniProtKB-KW"/>
</dbReference>
<dbReference type="PANTHER" id="PTHR32282:SF11">
    <property type="entry name" value="PENICILLIN-BINDING PROTEIN 1B"/>
    <property type="match status" value="1"/>
</dbReference>
<dbReference type="GO" id="GO:0008360">
    <property type="term" value="P:regulation of cell shape"/>
    <property type="evidence" value="ECO:0007669"/>
    <property type="project" value="UniProtKB-KW"/>
</dbReference>
<dbReference type="OrthoDB" id="9766909at2"/>
<evidence type="ECO:0000256" key="6">
    <source>
        <dbReference type="ARBA" id="ARBA00022645"/>
    </source>
</evidence>
<keyword evidence="22" id="KW-1185">Reference proteome</keyword>
<keyword evidence="13 18" id="KW-0472">Membrane</keyword>
<evidence type="ECO:0000256" key="3">
    <source>
        <dbReference type="ARBA" id="ARBA00007090"/>
    </source>
</evidence>
<evidence type="ECO:0000256" key="16">
    <source>
        <dbReference type="ARBA" id="ARBA00034000"/>
    </source>
</evidence>
<evidence type="ECO:0000256" key="7">
    <source>
        <dbReference type="ARBA" id="ARBA00022670"/>
    </source>
</evidence>
<dbReference type="Gene3D" id="1.10.3810.10">
    <property type="entry name" value="Biosynthetic peptidoglycan transglycosylase-like"/>
    <property type="match status" value="1"/>
</dbReference>
<comment type="caution">
    <text evidence="21">The sequence shown here is derived from an EMBL/GenBank/DDBJ whole genome shotgun (WGS) entry which is preliminary data.</text>
</comment>
<dbReference type="GO" id="GO:0008955">
    <property type="term" value="F:peptidoglycan glycosyltransferase activity"/>
    <property type="evidence" value="ECO:0007669"/>
    <property type="project" value="UniProtKB-EC"/>
</dbReference>
<keyword evidence="18" id="KW-1133">Transmembrane helix</keyword>
<dbReference type="RefSeq" id="WP_105716273.1">
    <property type="nucleotide sequence ID" value="NZ_PVBQ01000004.1"/>
</dbReference>
<evidence type="ECO:0000259" key="19">
    <source>
        <dbReference type="Pfam" id="PF00905"/>
    </source>
</evidence>
<evidence type="ECO:0000256" key="11">
    <source>
        <dbReference type="ARBA" id="ARBA00022960"/>
    </source>
</evidence>
<feature type="domain" description="Penicillin-binding protein transpeptidase" evidence="19">
    <location>
        <begin position="420"/>
        <end position="666"/>
    </location>
</feature>
<dbReference type="EMBL" id="PVBQ01000004">
    <property type="protein sequence ID" value="PRD48246.1"/>
    <property type="molecule type" value="Genomic_DNA"/>
</dbReference>
<reference evidence="21 22" key="1">
    <citation type="submission" date="2018-02" db="EMBL/GenBank/DDBJ databases">
        <title>The draft genome of Sphingobacterium sp. 5JN-11.</title>
        <authorList>
            <person name="Liu L."/>
            <person name="Li L."/>
            <person name="Liang L."/>
            <person name="Zhang X."/>
            <person name="Wang T."/>
        </authorList>
    </citation>
    <scope>NUCLEOTIDE SEQUENCE [LARGE SCALE GENOMIC DNA]</scope>
    <source>
        <strain evidence="21 22">5JN-11</strain>
    </source>
</reference>
<dbReference type="GO" id="GO:0006508">
    <property type="term" value="P:proteolysis"/>
    <property type="evidence" value="ECO:0007669"/>
    <property type="project" value="UniProtKB-KW"/>
</dbReference>
<keyword evidence="15" id="KW-0961">Cell wall biogenesis/degradation</keyword>
<evidence type="ECO:0000256" key="4">
    <source>
        <dbReference type="ARBA" id="ARBA00007739"/>
    </source>
</evidence>